<name>A0A1B6IDD4_9HEMI</name>
<sequence>MNLVLLHRRQYHSNNLVNSGNEAEVFYNPHQSGVARKFFKKQRRKQNNLGTRRSGDGGGSPSPFIGGAKVNNTNFHVEFPEEHPSSNPNILHGEAPLERLVIGAEGSQPILNNDGSFRLGYSTEDQVLSEGSVVDTDCGRGMSAKQSCGSSHIAVSDQSDGSHLYATIDPPSPFHKRRKHRPNPVGITIDSKTESVRVNLGNHDYSIPITSDDKSTDDSNDKKETCV</sequence>
<feature type="compositionally biased region" description="Basic and acidic residues" evidence="1">
    <location>
        <begin position="211"/>
        <end position="227"/>
    </location>
</feature>
<gene>
    <name evidence="2" type="ORF">g.17034</name>
</gene>
<evidence type="ECO:0000313" key="2">
    <source>
        <dbReference type="EMBL" id="JAS84893.1"/>
    </source>
</evidence>
<proteinExistence type="predicted"/>
<dbReference type="AlphaFoldDB" id="A0A1B6IDD4"/>
<reference evidence="2" key="1">
    <citation type="submission" date="2015-11" db="EMBL/GenBank/DDBJ databases">
        <title>De novo transcriptome assembly of four potential Pierce s Disease insect vectors from Arizona vineyards.</title>
        <authorList>
            <person name="Tassone E.E."/>
        </authorList>
    </citation>
    <scope>NUCLEOTIDE SEQUENCE</scope>
</reference>
<organism evidence="2">
    <name type="scientific">Homalodisca liturata</name>
    <dbReference type="NCBI Taxonomy" id="320908"/>
    <lineage>
        <taxon>Eukaryota</taxon>
        <taxon>Metazoa</taxon>
        <taxon>Ecdysozoa</taxon>
        <taxon>Arthropoda</taxon>
        <taxon>Hexapoda</taxon>
        <taxon>Insecta</taxon>
        <taxon>Pterygota</taxon>
        <taxon>Neoptera</taxon>
        <taxon>Paraneoptera</taxon>
        <taxon>Hemiptera</taxon>
        <taxon>Auchenorrhyncha</taxon>
        <taxon>Membracoidea</taxon>
        <taxon>Cicadellidae</taxon>
        <taxon>Cicadellinae</taxon>
        <taxon>Proconiini</taxon>
        <taxon>Homalodisca</taxon>
    </lineage>
</organism>
<accession>A0A1B6IDD4</accession>
<feature type="region of interest" description="Disordered" evidence="1">
    <location>
        <begin position="203"/>
        <end position="227"/>
    </location>
</feature>
<evidence type="ECO:0000256" key="1">
    <source>
        <dbReference type="SAM" id="MobiDB-lite"/>
    </source>
</evidence>
<dbReference type="EMBL" id="GECU01022813">
    <property type="protein sequence ID" value="JAS84893.1"/>
    <property type="molecule type" value="Transcribed_RNA"/>
</dbReference>
<feature type="region of interest" description="Disordered" evidence="1">
    <location>
        <begin position="40"/>
        <end position="63"/>
    </location>
</feature>
<protein>
    <submittedName>
        <fullName evidence="2">Uncharacterized protein</fullName>
    </submittedName>
</protein>